<dbReference type="FunFam" id="3.60.20.30:FF:000001">
    <property type="entry name" value="Isoaspartyl peptidase/L-asparaginase"/>
    <property type="match status" value="1"/>
</dbReference>
<dbReference type="EMBL" id="CP116967">
    <property type="protein sequence ID" value="WNM58703.1"/>
    <property type="molecule type" value="Genomic_DNA"/>
</dbReference>
<evidence type="ECO:0000256" key="3">
    <source>
        <dbReference type="ARBA" id="ARBA00022813"/>
    </source>
</evidence>
<evidence type="ECO:0000256" key="7">
    <source>
        <dbReference type="PIRSR" id="PIRSR600246-3"/>
    </source>
</evidence>
<evidence type="ECO:0000256" key="6">
    <source>
        <dbReference type="PIRSR" id="PIRSR600246-2"/>
    </source>
</evidence>
<evidence type="ECO:0000256" key="8">
    <source>
        <dbReference type="SAM" id="MobiDB-lite"/>
    </source>
</evidence>
<dbReference type="Proteomes" id="UP001302719">
    <property type="component" value="Chromosome"/>
</dbReference>
<feature type="binding site" evidence="6">
    <location>
        <begin position="224"/>
        <end position="227"/>
    </location>
    <ligand>
        <name>substrate</name>
    </ligand>
</feature>
<reference evidence="9 10" key="1">
    <citation type="submission" date="2023-01" db="EMBL/GenBank/DDBJ databases">
        <title>Cultivation and genomic characterization of new, ubiquitous marine nitrite-oxidizing bacteria from the Nitrospirales.</title>
        <authorList>
            <person name="Mueller A.J."/>
            <person name="Daebeler A."/>
            <person name="Herbold C.W."/>
            <person name="Kirkegaard R.H."/>
            <person name="Daims H."/>
        </authorList>
    </citation>
    <scope>NUCLEOTIDE SEQUENCE [LARGE SCALE GENOMIC DNA]</scope>
    <source>
        <strain evidence="9 10">VA</strain>
    </source>
</reference>
<evidence type="ECO:0000256" key="1">
    <source>
        <dbReference type="ARBA" id="ARBA00022670"/>
    </source>
</evidence>
<gene>
    <name evidence="9" type="ORF">PP769_02735</name>
</gene>
<dbReference type="GO" id="GO:0005737">
    <property type="term" value="C:cytoplasm"/>
    <property type="evidence" value="ECO:0007669"/>
    <property type="project" value="TreeGrafter"/>
</dbReference>
<keyword evidence="1" id="KW-0645">Protease</keyword>
<keyword evidence="10" id="KW-1185">Reference proteome</keyword>
<evidence type="ECO:0000256" key="5">
    <source>
        <dbReference type="PIRSR" id="PIRSR600246-1"/>
    </source>
</evidence>
<evidence type="ECO:0000313" key="10">
    <source>
        <dbReference type="Proteomes" id="UP001302719"/>
    </source>
</evidence>
<dbReference type="PANTHER" id="PTHR10188:SF6">
    <property type="entry name" value="N(4)-(BETA-N-ACETYLGLUCOSAMINYL)-L-ASPARAGINASE"/>
    <property type="match status" value="1"/>
</dbReference>
<name>A0AA96GBF4_9BACT</name>
<keyword evidence="2" id="KW-0378">Hydrolase</keyword>
<dbReference type="GO" id="GO:0008233">
    <property type="term" value="F:peptidase activity"/>
    <property type="evidence" value="ECO:0007669"/>
    <property type="project" value="UniProtKB-KW"/>
</dbReference>
<dbReference type="InterPro" id="IPR000246">
    <property type="entry name" value="Peptidase_T2"/>
</dbReference>
<keyword evidence="3" id="KW-0068">Autocatalytic cleavage</keyword>
<feature type="binding site" evidence="6">
    <location>
        <begin position="201"/>
        <end position="204"/>
    </location>
    <ligand>
        <name>substrate</name>
    </ligand>
</feature>
<dbReference type="Pfam" id="PF01112">
    <property type="entry name" value="Asparaginase_2"/>
    <property type="match status" value="1"/>
</dbReference>
<evidence type="ECO:0000256" key="2">
    <source>
        <dbReference type="ARBA" id="ARBA00022801"/>
    </source>
</evidence>
<evidence type="ECO:0000313" key="9">
    <source>
        <dbReference type="EMBL" id="WNM58703.1"/>
    </source>
</evidence>
<proteinExistence type="predicted"/>
<feature type="region of interest" description="Disordered" evidence="8">
    <location>
        <begin position="1"/>
        <end position="24"/>
    </location>
</feature>
<dbReference type="Gene3D" id="3.60.20.30">
    <property type="entry name" value="(Glycosyl)asparaginase"/>
    <property type="match status" value="1"/>
</dbReference>
<dbReference type="PANTHER" id="PTHR10188">
    <property type="entry name" value="L-ASPARAGINASE"/>
    <property type="match status" value="1"/>
</dbReference>
<dbReference type="CDD" id="cd04512">
    <property type="entry name" value="Ntn_Asparaginase_2_like"/>
    <property type="match status" value="1"/>
</dbReference>
<accession>A0AA96GBF4</accession>
<organism evidence="9 10">
    <name type="scientific">Candidatus Nitrospira allomarina</name>
    <dbReference type="NCBI Taxonomy" id="3020900"/>
    <lineage>
        <taxon>Bacteria</taxon>
        <taxon>Pseudomonadati</taxon>
        <taxon>Nitrospirota</taxon>
        <taxon>Nitrospiria</taxon>
        <taxon>Nitrospirales</taxon>
        <taxon>Nitrospiraceae</taxon>
        <taxon>Nitrospira</taxon>
    </lineage>
</organism>
<dbReference type="InterPro" id="IPR029055">
    <property type="entry name" value="Ntn_hydrolases_N"/>
</dbReference>
<dbReference type="AlphaFoldDB" id="A0AA96GBF4"/>
<evidence type="ECO:0000256" key="4">
    <source>
        <dbReference type="ARBA" id="ARBA00069124"/>
    </source>
</evidence>
<sequence length="306" mass="32231">MLKSTPIPTPKVLIHGGAGSRQPTHNQSVCLTEALMKGYECLKTGHSSLDAVETMIRYLEESGLFNAGRGSLRQLDGIQRMDASIMDGQTISAGGVAGLEGYLHPICAARRIMTDTDHVLIVGSHANRLAGHFGLARLVHLKGSTPLKNKGSSRNTINPKSQALYRQLGLYDTVGAVALDCAGHLAAGASTGGVAVMLPGRVGDTPLIGAGVYADDTAGAISMTGLGESIIRTGMAKHLAILLELGWTPARAANYALKALVSRIQGEAGCLILDRSGKFAIRHTTPWMSAGYWNGRGKPVVKNRFP</sequence>
<dbReference type="GO" id="GO:0006508">
    <property type="term" value="P:proteolysis"/>
    <property type="evidence" value="ECO:0007669"/>
    <property type="project" value="UniProtKB-KW"/>
</dbReference>
<dbReference type="GO" id="GO:0016811">
    <property type="term" value="F:hydrolase activity, acting on carbon-nitrogen (but not peptide) bonds, in linear amides"/>
    <property type="evidence" value="ECO:0007669"/>
    <property type="project" value="UniProtKB-ARBA"/>
</dbReference>
<dbReference type="KEGG" id="nall:PP769_02735"/>
<dbReference type="RefSeq" id="WP_312644873.1">
    <property type="nucleotide sequence ID" value="NZ_CP116967.1"/>
</dbReference>
<feature type="active site" description="Nucleophile" evidence="5">
    <location>
        <position position="173"/>
    </location>
</feature>
<dbReference type="SUPFAM" id="SSF56235">
    <property type="entry name" value="N-terminal nucleophile aminohydrolases (Ntn hydrolases)"/>
    <property type="match status" value="1"/>
</dbReference>
<feature type="site" description="Cleavage; by autolysis" evidence="7">
    <location>
        <begin position="172"/>
        <end position="173"/>
    </location>
</feature>
<protein>
    <recommendedName>
        <fullName evidence="4">Isoaspartyl peptidase</fullName>
    </recommendedName>
</protein>